<evidence type="ECO:0000256" key="2">
    <source>
        <dbReference type="ARBA" id="ARBA00006311"/>
    </source>
</evidence>
<reference evidence="5" key="1">
    <citation type="submission" date="2023-03" db="UniProtKB">
        <authorList>
            <consortium name="WormBaseParasite"/>
        </authorList>
    </citation>
    <scope>IDENTIFICATION</scope>
</reference>
<proteinExistence type="inferred from homology"/>
<keyword evidence="4" id="KW-1185">Reference proteome</keyword>
<name>A0A9J2PDX8_ASCLU</name>
<accession>A0A9J2PDX8</accession>
<comment type="subcellular location">
    <subcellularLocation>
        <location evidence="1">Lipid droplet</location>
    </subcellularLocation>
</comment>
<protein>
    <submittedName>
        <fullName evidence="5">Uncharacterized protein</fullName>
    </submittedName>
</protein>
<evidence type="ECO:0000313" key="4">
    <source>
        <dbReference type="Proteomes" id="UP000036681"/>
    </source>
</evidence>
<dbReference type="InterPro" id="IPR004279">
    <property type="entry name" value="Perilipin"/>
</dbReference>
<dbReference type="AlphaFoldDB" id="A0A9J2PDX8"/>
<comment type="similarity">
    <text evidence="2">Belongs to the perilipin family.</text>
</comment>
<dbReference type="GO" id="GO:0005811">
    <property type="term" value="C:lipid droplet"/>
    <property type="evidence" value="ECO:0007669"/>
    <property type="project" value="UniProtKB-SubCell"/>
</dbReference>
<evidence type="ECO:0000256" key="1">
    <source>
        <dbReference type="ARBA" id="ARBA00004502"/>
    </source>
</evidence>
<sequence>MDGTGDSSYMSQLCSRLYATPLVQQVLYGYDRTKHSCALMERTLDTVESRVQNAAQMAVPVYEHYCQPPVDAVLSAYSRGVENTKYAMDVAKSAAITTSTLTIGAAIVATQLTLALGVAGANLILDSLIVSKRIGGSVLTRAKVPVAMLSEQANSFLDIANAVVDRILGLNSEADPPECTIGQRLIRLGLRLSGVLSTRAHDGVIDPLYNQMNAVMEQFAKSIILVDMIREQQDWAMGRVSELQASVLDLKEHIEREAHHLKQRPEEILLRSLRHSSRQLTNNLMSLKDKGSQVFSESANAKLDTAVSYFGQLDENLANAGDIYAVKDEILNEARERISDLAQWTSSWIVREPSTSGGDEANIPRNQF</sequence>
<evidence type="ECO:0000256" key="3">
    <source>
        <dbReference type="ARBA" id="ARBA00022677"/>
    </source>
</evidence>
<evidence type="ECO:0000313" key="5">
    <source>
        <dbReference type="WBParaSite" id="ALUE_0000763801-mRNA-1"/>
    </source>
</evidence>
<dbReference type="WBParaSite" id="ALUE_0000763801-mRNA-1">
    <property type="protein sequence ID" value="ALUE_0000763801-mRNA-1"/>
    <property type="gene ID" value="ALUE_0000763801"/>
</dbReference>
<keyword evidence="3" id="KW-0551">Lipid droplet</keyword>
<dbReference type="Pfam" id="PF03036">
    <property type="entry name" value="Perilipin"/>
    <property type="match status" value="1"/>
</dbReference>
<organism evidence="4 5">
    <name type="scientific">Ascaris lumbricoides</name>
    <name type="common">Giant roundworm</name>
    <dbReference type="NCBI Taxonomy" id="6252"/>
    <lineage>
        <taxon>Eukaryota</taxon>
        <taxon>Metazoa</taxon>
        <taxon>Ecdysozoa</taxon>
        <taxon>Nematoda</taxon>
        <taxon>Chromadorea</taxon>
        <taxon>Rhabditida</taxon>
        <taxon>Spirurina</taxon>
        <taxon>Ascaridomorpha</taxon>
        <taxon>Ascaridoidea</taxon>
        <taxon>Ascarididae</taxon>
        <taxon>Ascaris</taxon>
    </lineage>
</organism>
<dbReference type="Proteomes" id="UP000036681">
    <property type="component" value="Unplaced"/>
</dbReference>